<reference evidence="2 3" key="1">
    <citation type="submission" date="2020-02" db="EMBL/GenBank/DDBJ databases">
        <title>Relaxed selection underlies rapid genomic changes in the transitions from sociality to social parasitism in ants.</title>
        <authorList>
            <person name="Bi X."/>
        </authorList>
    </citation>
    <scope>NUCLEOTIDE SEQUENCE [LARGE SCALE GENOMIC DNA]</scope>
    <source>
        <strain evidence="2">BGI-DK2014b</strain>
        <tissue evidence="2">Whole body</tissue>
    </source>
</reference>
<evidence type="ECO:0000256" key="1">
    <source>
        <dbReference type="SAM" id="Phobius"/>
    </source>
</evidence>
<name>A0A836ERA5_9HYME</name>
<organism evidence="2 3">
    <name type="scientific">Acromyrmex heyeri</name>
    <dbReference type="NCBI Taxonomy" id="230685"/>
    <lineage>
        <taxon>Eukaryota</taxon>
        <taxon>Metazoa</taxon>
        <taxon>Ecdysozoa</taxon>
        <taxon>Arthropoda</taxon>
        <taxon>Hexapoda</taxon>
        <taxon>Insecta</taxon>
        <taxon>Pterygota</taxon>
        <taxon>Neoptera</taxon>
        <taxon>Endopterygota</taxon>
        <taxon>Hymenoptera</taxon>
        <taxon>Apocrita</taxon>
        <taxon>Aculeata</taxon>
        <taxon>Formicoidea</taxon>
        <taxon>Formicidae</taxon>
        <taxon>Myrmicinae</taxon>
        <taxon>Acromyrmex</taxon>
    </lineage>
</organism>
<feature type="non-terminal residue" evidence="2">
    <location>
        <position position="1"/>
    </location>
</feature>
<evidence type="ECO:0000313" key="2">
    <source>
        <dbReference type="EMBL" id="KAG5328264.1"/>
    </source>
</evidence>
<sequence length="262" mass="31545">KFCFADYIHKAIMCRKKVRSDRQFDNVDYTQLTETDNDFFDSQFVRPPIKIPWKAIMLAVLLFIGGTIMLIMGSLIVSGHIDSKFRKERGTMDMVYILNYVVNRELGRKKGNIFVFFADLKAFDNVDRRNELMKGMEIEENMRLRIMETYKETRNVFKEGIVIRKYKYWSIMNADDVILLTDRESELKEMLKRFKKFLGRKDLKETSEVREDRDRSIAKDLVKKIENKEKEERRLKINESRYNYNYKSMTEKVPKYLKKKRK</sequence>
<gene>
    <name evidence="2" type="primary">Tmem230</name>
    <name evidence="2" type="ORF">G6Z77_0009600</name>
</gene>
<protein>
    <submittedName>
        <fullName evidence="2">TM230 protein</fullName>
    </submittedName>
</protein>
<keyword evidence="1" id="KW-0472">Membrane</keyword>
<keyword evidence="1" id="KW-0812">Transmembrane</keyword>
<evidence type="ECO:0000313" key="3">
    <source>
        <dbReference type="Proteomes" id="UP000670152"/>
    </source>
</evidence>
<keyword evidence="1" id="KW-1133">Transmembrane helix</keyword>
<dbReference type="OrthoDB" id="5597044at2759"/>
<proteinExistence type="predicted"/>
<accession>A0A836ERA5</accession>
<feature type="transmembrane region" description="Helical" evidence="1">
    <location>
        <begin position="55"/>
        <end position="77"/>
    </location>
</feature>
<dbReference type="AlphaFoldDB" id="A0A836ERA5"/>
<comment type="caution">
    <text evidence="2">The sequence shown here is derived from an EMBL/GenBank/DDBJ whole genome shotgun (WGS) entry which is preliminary data.</text>
</comment>
<dbReference type="EMBL" id="JAANIB010006833">
    <property type="protein sequence ID" value="KAG5328264.1"/>
    <property type="molecule type" value="Genomic_DNA"/>
</dbReference>
<feature type="non-terminal residue" evidence="2">
    <location>
        <position position="262"/>
    </location>
</feature>
<dbReference type="Proteomes" id="UP000670152">
    <property type="component" value="Unassembled WGS sequence"/>
</dbReference>
<keyword evidence="3" id="KW-1185">Reference proteome</keyword>